<dbReference type="PROSITE" id="PS51272">
    <property type="entry name" value="SLH"/>
    <property type="match status" value="3"/>
</dbReference>
<organism evidence="4 5">
    <name type="scientific">Paenibacillus rigui</name>
    <dbReference type="NCBI Taxonomy" id="554312"/>
    <lineage>
        <taxon>Bacteria</taxon>
        <taxon>Bacillati</taxon>
        <taxon>Bacillota</taxon>
        <taxon>Bacilli</taxon>
        <taxon>Bacillales</taxon>
        <taxon>Paenibacillaceae</taxon>
        <taxon>Paenibacillus</taxon>
    </lineage>
</organism>
<dbReference type="Pfam" id="PF00704">
    <property type="entry name" value="Glyco_hydro_18"/>
    <property type="match status" value="1"/>
</dbReference>
<dbReference type="PROSITE" id="PS51910">
    <property type="entry name" value="GH18_2"/>
    <property type="match status" value="1"/>
</dbReference>
<proteinExistence type="predicted"/>
<dbReference type="GO" id="GO:0005975">
    <property type="term" value="P:carbohydrate metabolic process"/>
    <property type="evidence" value="ECO:0007669"/>
    <property type="project" value="InterPro"/>
</dbReference>
<keyword evidence="1" id="KW-0732">Signal</keyword>
<feature type="domain" description="SLH" evidence="2">
    <location>
        <begin position="32"/>
        <end position="92"/>
    </location>
</feature>
<name>A0A229UK49_9BACL</name>
<sequence>MNKLKQAKSKWLACLIVLLASVSTLAVTAKADSALPFDDISQSYAREQILDLYNRNGIDGTAPRTFEPDKHITRAEFITLLDRALRLQPVDSGVPAFTDVPKGTWFYGWIQAGVELGIADGISSEHFAPNERMTRQEAAELLVKALKQSSAMNAGSSVSTPFADSLQTAGWAVPYINQIYQMGLMEGDQQGFRPNDSMTRQETAVVMDKLFTVPRWSDALLASPSSRIQLGWQYNETDEQFEQQVLSSSINTLSPRWFFLDKNLVVQDAADPALVTWAGQNNKRIWAMVGNHSDMEWTHQVLSDAALTASVIGKLSEAAQKYNLDGLNIDFENVAPADRQGFTSFMASLAQELHAHNKVLSVNISPDAGTDWTEAFDYAALGQSADYVVLMAYDEHWAGDDIPGSVSSLPWVTQGIGKLLSSVPAAKVIAALPFYTRDWTSDMLGTSSTELTIREQHQLVSEMNAVPRWDGTTGQYMAGYELNNVPHMIWLEDSRSLALKYRAGLSSHVAGFAYWYTGGESADVWDSLMNTMKYDAYTF</sequence>
<comment type="caution">
    <text evidence="4">The sequence shown here is derived from an EMBL/GenBank/DDBJ whole genome shotgun (WGS) entry which is preliminary data.</text>
</comment>
<feature type="signal peptide" evidence="1">
    <location>
        <begin position="1"/>
        <end position="26"/>
    </location>
</feature>
<evidence type="ECO:0000259" key="3">
    <source>
        <dbReference type="PROSITE" id="PS51910"/>
    </source>
</evidence>
<dbReference type="Gene3D" id="3.10.50.10">
    <property type="match status" value="1"/>
</dbReference>
<dbReference type="Pfam" id="PF00395">
    <property type="entry name" value="SLH"/>
    <property type="match status" value="3"/>
</dbReference>
<evidence type="ECO:0000256" key="1">
    <source>
        <dbReference type="SAM" id="SignalP"/>
    </source>
</evidence>
<dbReference type="GO" id="GO:0016787">
    <property type="term" value="F:hydrolase activity"/>
    <property type="evidence" value="ECO:0007669"/>
    <property type="project" value="UniProtKB-KW"/>
</dbReference>
<feature type="domain" description="GH18" evidence="3">
    <location>
        <begin position="226"/>
        <end position="535"/>
    </location>
</feature>
<dbReference type="InterPro" id="IPR029070">
    <property type="entry name" value="Chitinase_insertion_sf"/>
</dbReference>
<dbReference type="InterPro" id="IPR011583">
    <property type="entry name" value="Chitinase_II/V-like_cat"/>
</dbReference>
<dbReference type="SMART" id="SM00636">
    <property type="entry name" value="Glyco_18"/>
    <property type="match status" value="1"/>
</dbReference>
<protein>
    <submittedName>
        <fullName evidence="4">Glycoside hydrolase</fullName>
    </submittedName>
</protein>
<dbReference type="PANTHER" id="PTHR46066:SF2">
    <property type="entry name" value="CHITINASE DOMAIN-CONTAINING PROTEIN 1"/>
    <property type="match status" value="1"/>
</dbReference>
<dbReference type="PANTHER" id="PTHR46066">
    <property type="entry name" value="CHITINASE DOMAIN-CONTAINING PROTEIN 1 FAMILY MEMBER"/>
    <property type="match status" value="1"/>
</dbReference>
<dbReference type="GO" id="GO:0008061">
    <property type="term" value="F:chitin binding"/>
    <property type="evidence" value="ECO:0007669"/>
    <property type="project" value="InterPro"/>
</dbReference>
<dbReference type="InterPro" id="IPR001119">
    <property type="entry name" value="SLH_dom"/>
</dbReference>
<reference evidence="4 5" key="1">
    <citation type="submission" date="2017-07" db="EMBL/GenBank/DDBJ databases">
        <title>Genome sequencing and assembly of Paenibacillus rigui.</title>
        <authorList>
            <person name="Mayilraj S."/>
        </authorList>
    </citation>
    <scope>NUCLEOTIDE SEQUENCE [LARGE SCALE GENOMIC DNA]</scope>
    <source>
        <strain evidence="4 5">JCM 16352</strain>
    </source>
</reference>
<keyword evidence="5" id="KW-1185">Reference proteome</keyword>
<accession>A0A229UK49</accession>
<dbReference type="EMBL" id="NMQW01000039">
    <property type="protein sequence ID" value="OXM83751.1"/>
    <property type="molecule type" value="Genomic_DNA"/>
</dbReference>
<dbReference type="Proteomes" id="UP000215509">
    <property type="component" value="Unassembled WGS sequence"/>
</dbReference>
<dbReference type="Gene3D" id="3.20.20.80">
    <property type="entry name" value="Glycosidases"/>
    <property type="match status" value="1"/>
</dbReference>
<feature type="domain" description="SLH" evidence="2">
    <location>
        <begin position="93"/>
        <end position="156"/>
    </location>
</feature>
<dbReference type="SUPFAM" id="SSF51445">
    <property type="entry name" value="(Trans)glycosidases"/>
    <property type="match status" value="1"/>
</dbReference>
<dbReference type="InterPro" id="IPR001223">
    <property type="entry name" value="Glyco_hydro18_cat"/>
</dbReference>
<feature type="domain" description="SLH" evidence="2">
    <location>
        <begin position="159"/>
        <end position="221"/>
    </location>
</feature>
<gene>
    <name evidence="4" type="ORF">CF651_24485</name>
</gene>
<evidence type="ECO:0000313" key="5">
    <source>
        <dbReference type="Proteomes" id="UP000215509"/>
    </source>
</evidence>
<evidence type="ECO:0000313" key="4">
    <source>
        <dbReference type="EMBL" id="OXM83751.1"/>
    </source>
</evidence>
<dbReference type="InterPro" id="IPR017853">
    <property type="entry name" value="GH"/>
</dbReference>
<dbReference type="RefSeq" id="WP_094017508.1">
    <property type="nucleotide sequence ID" value="NZ_NMQW01000039.1"/>
</dbReference>
<dbReference type="OrthoDB" id="9775889at2"/>
<feature type="chain" id="PRO_5039167639" evidence="1">
    <location>
        <begin position="27"/>
        <end position="539"/>
    </location>
</feature>
<keyword evidence="4" id="KW-0378">Hydrolase</keyword>
<evidence type="ECO:0000259" key="2">
    <source>
        <dbReference type="PROSITE" id="PS51272"/>
    </source>
</evidence>
<dbReference type="AlphaFoldDB" id="A0A229UK49"/>